<proteinExistence type="predicted"/>
<name>A0AAV5QSE9_9ASCO</name>
<dbReference type="GeneID" id="90075477"/>
<dbReference type="RefSeq" id="XP_064854498.1">
    <property type="nucleotide sequence ID" value="XM_064998426.1"/>
</dbReference>
<keyword evidence="3" id="KW-1185">Reference proteome</keyword>
<comment type="caution">
    <text evidence="2">The sequence shown here is derived from an EMBL/GenBank/DDBJ whole genome shotgun (WGS) entry which is preliminary data.</text>
</comment>
<protein>
    <submittedName>
        <fullName evidence="2">Uncharacterized protein</fullName>
    </submittedName>
</protein>
<dbReference type="EMBL" id="BTFZ01000012">
    <property type="protein sequence ID" value="GMM37502.1"/>
    <property type="molecule type" value="Genomic_DNA"/>
</dbReference>
<sequence>MENLKPKETNKNKPTGSRGKSKNNSSRRIYFASPVSYHFPDNFIKLVSQIPKESGSFMIRYDLPYKAASAHISSIIRHMRSNDNEVFDCTKNMISTCYFAAAKQLFSTMDYMSQILNEEYESMVSMNFSSPK</sequence>
<reference evidence="2 3" key="1">
    <citation type="journal article" date="2023" name="Elife">
        <title>Identification of key yeast species and microbe-microbe interactions impacting larval growth of Drosophila in the wild.</title>
        <authorList>
            <person name="Mure A."/>
            <person name="Sugiura Y."/>
            <person name="Maeda R."/>
            <person name="Honda K."/>
            <person name="Sakurai N."/>
            <person name="Takahashi Y."/>
            <person name="Watada M."/>
            <person name="Katoh T."/>
            <person name="Gotoh A."/>
            <person name="Gotoh Y."/>
            <person name="Taniguchi I."/>
            <person name="Nakamura K."/>
            <person name="Hayashi T."/>
            <person name="Katayama T."/>
            <person name="Uemura T."/>
            <person name="Hattori Y."/>
        </authorList>
    </citation>
    <scope>NUCLEOTIDE SEQUENCE [LARGE SCALE GENOMIC DNA]</scope>
    <source>
        <strain evidence="2 3">SC-9</strain>
    </source>
</reference>
<feature type="region of interest" description="Disordered" evidence="1">
    <location>
        <begin position="1"/>
        <end position="25"/>
    </location>
</feature>
<evidence type="ECO:0000313" key="3">
    <source>
        <dbReference type="Proteomes" id="UP001360560"/>
    </source>
</evidence>
<dbReference type="AlphaFoldDB" id="A0AAV5QSE9"/>
<accession>A0AAV5QSE9</accession>
<feature type="compositionally biased region" description="Low complexity" evidence="1">
    <location>
        <begin position="16"/>
        <end position="25"/>
    </location>
</feature>
<dbReference type="Proteomes" id="UP001360560">
    <property type="component" value="Unassembled WGS sequence"/>
</dbReference>
<feature type="compositionally biased region" description="Basic and acidic residues" evidence="1">
    <location>
        <begin position="1"/>
        <end position="11"/>
    </location>
</feature>
<organism evidence="2 3">
    <name type="scientific">Saccharomycopsis crataegensis</name>
    <dbReference type="NCBI Taxonomy" id="43959"/>
    <lineage>
        <taxon>Eukaryota</taxon>
        <taxon>Fungi</taxon>
        <taxon>Dikarya</taxon>
        <taxon>Ascomycota</taxon>
        <taxon>Saccharomycotina</taxon>
        <taxon>Saccharomycetes</taxon>
        <taxon>Saccharomycopsidaceae</taxon>
        <taxon>Saccharomycopsis</taxon>
    </lineage>
</organism>
<evidence type="ECO:0000313" key="2">
    <source>
        <dbReference type="EMBL" id="GMM37502.1"/>
    </source>
</evidence>
<gene>
    <name evidence="2" type="ORF">DASC09_048270</name>
</gene>
<evidence type="ECO:0000256" key="1">
    <source>
        <dbReference type="SAM" id="MobiDB-lite"/>
    </source>
</evidence>